<evidence type="ECO:0000256" key="2">
    <source>
        <dbReference type="ARBA" id="ARBA00004885"/>
    </source>
</evidence>
<evidence type="ECO:0000259" key="10">
    <source>
        <dbReference type="PROSITE" id="PS51851"/>
    </source>
</evidence>
<dbReference type="InterPro" id="IPR013116">
    <property type="entry name" value="KARI_N"/>
</dbReference>
<keyword evidence="5 8" id="KW-0560">Oxidoreductase</keyword>
<dbReference type="Proteomes" id="UP000295472">
    <property type="component" value="Unassembled WGS sequence"/>
</dbReference>
<dbReference type="Gene3D" id="6.10.240.10">
    <property type="match status" value="1"/>
</dbReference>
<dbReference type="SUPFAM" id="SSF48179">
    <property type="entry name" value="6-phosphogluconate dehydrogenase C-terminal domain-like"/>
    <property type="match status" value="1"/>
</dbReference>
<evidence type="ECO:0000313" key="14">
    <source>
        <dbReference type="EMBL" id="TDX45436.1"/>
    </source>
</evidence>
<evidence type="ECO:0000256" key="6">
    <source>
        <dbReference type="ARBA" id="ARBA00023304"/>
    </source>
</evidence>
<comment type="similarity">
    <text evidence="3 8">Belongs to the ketol-acid reductoisomerase family.</text>
</comment>
<dbReference type="GO" id="GO:0046872">
    <property type="term" value="F:metal ion binding"/>
    <property type="evidence" value="ECO:0007669"/>
    <property type="project" value="UniProtKB-UniRule"/>
</dbReference>
<dbReference type="SUPFAM" id="SSF51735">
    <property type="entry name" value="NAD(P)-binding Rossmann-fold domains"/>
    <property type="match status" value="1"/>
</dbReference>
<comment type="pathway">
    <text evidence="2">Amino-acid biosynthesis; L-isoleucine biosynthesis; L-isoleucine from 2-oxobutanoate: step 2/4.</text>
</comment>
<evidence type="ECO:0000313" key="12">
    <source>
        <dbReference type="EMBL" id="SDF85209.1"/>
    </source>
</evidence>
<evidence type="ECO:0000256" key="3">
    <source>
        <dbReference type="ARBA" id="ARBA00010318"/>
    </source>
</evidence>
<dbReference type="EMBL" id="SOEF01000007">
    <property type="protein sequence ID" value="TDX45436.1"/>
    <property type="molecule type" value="Genomic_DNA"/>
</dbReference>
<reference evidence="14 17" key="2">
    <citation type="submission" date="2019-03" db="EMBL/GenBank/DDBJ databases">
        <title>Subsurface microbial communities from deep shales in Ohio and West Virginia, USA.</title>
        <authorList>
            <person name="Wrighton K."/>
        </authorList>
    </citation>
    <scope>NUCLEOTIDE SEQUENCE [LARGE SCALE GENOMIC DNA]</scope>
    <source>
        <strain evidence="14 17">DSMZ 11287</strain>
    </source>
</reference>
<dbReference type="GeneID" id="57012160"/>
<feature type="binding site" evidence="8">
    <location>
        <position position="194"/>
    </location>
    <ligand>
        <name>Mg(2+)</name>
        <dbReference type="ChEBI" id="CHEBI:18420"/>
        <label>2</label>
    </ligand>
</feature>
<dbReference type="InterPro" id="IPR008927">
    <property type="entry name" value="6-PGluconate_DH-like_C_sf"/>
</dbReference>
<dbReference type="UniPathway" id="UPA00047">
    <property type="reaction ID" value="UER00056"/>
</dbReference>
<evidence type="ECO:0000313" key="15">
    <source>
        <dbReference type="Proteomes" id="UP000198612"/>
    </source>
</evidence>
<dbReference type="EMBL" id="FMYT01000038">
    <property type="protein sequence ID" value="SDD24399.1"/>
    <property type="molecule type" value="Genomic_DNA"/>
</dbReference>
<dbReference type="EMBL" id="FOHG01000028">
    <property type="protein sequence ID" value="SET12885.1"/>
    <property type="molecule type" value="Genomic_DNA"/>
</dbReference>
<dbReference type="PROSITE" id="PS51850">
    <property type="entry name" value="KARI_N"/>
    <property type="match status" value="1"/>
</dbReference>
<dbReference type="GO" id="GO:0009097">
    <property type="term" value="P:isoleucine biosynthetic process"/>
    <property type="evidence" value="ECO:0007669"/>
    <property type="project" value="UniProtKB-UniRule"/>
</dbReference>
<dbReference type="EC" id="1.1.1.86" evidence="7"/>
<evidence type="ECO:0000256" key="4">
    <source>
        <dbReference type="ARBA" id="ARBA00022605"/>
    </source>
</evidence>
<evidence type="ECO:0000313" key="18">
    <source>
        <dbReference type="Proteomes" id="UP000324896"/>
    </source>
</evidence>
<dbReference type="Pfam" id="PF01450">
    <property type="entry name" value="KARI_C"/>
    <property type="match status" value="1"/>
</dbReference>
<evidence type="ECO:0000313" key="13">
    <source>
        <dbReference type="EMBL" id="SET12885.1"/>
    </source>
</evidence>
<dbReference type="GO" id="GO:0016853">
    <property type="term" value="F:isomerase activity"/>
    <property type="evidence" value="ECO:0007669"/>
    <property type="project" value="UniProtKB-KW"/>
</dbReference>
<organism evidence="11 18">
    <name type="scientific">Halanaerobium congolense</name>
    <dbReference type="NCBI Taxonomy" id="54121"/>
    <lineage>
        <taxon>Bacteria</taxon>
        <taxon>Bacillati</taxon>
        <taxon>Bacillota</taxon>
        <taxon>Clostridia</taxon>
        <taxon>Halanaerobiales</taxon>
        <taxon>Halanaerobiaceae</taxon>
        <taxon>Halanaerobium</taxon>
    </lineage>
</organism>
<evidence type="ECO:0000256" key="8">
    <source>
        <dbReference type="PROSITE-ProRule" id="PRU01198"/>
    </source>
</evidence>
<dbReference type="PROSITE" id="PS51851">
    <property type="entry name" value="KARI_C"/>
    <property type="match status" value="1"/>
</dbReference>
<evidence type="ECO:0000313" key="11">
    <source>
        <dbReference type="EMBL" id="SDD24399.1"/>
    </source>
</evidence>
<dbReference type="OrthoDB" id="9804088at2"/>
<dbReference type="PANTHER" id="PTHR21371:SF1">
    <property type="entry name" value="KETOL-ACID REDUCTOISOMERASE, MITOCHONDRIAL"/>
    <property type="match status" value="1"/>
</dbReference>
<keyword evidence="8" id="KW-0460">Magnesium</keyword>
<keyword evidence="11" id="KW-0413">Isomerase</keyword>
<keyword evidence="8" id="KW-0479">Metal-binding</keyword>
<gene>
    <name evidence="14" type="ORF">C7954_1073</name>
    <name evidence="11" type="ORF">SAMN04488597_1383</name>
    <name evidence="12" type="ORF">SAMN04488598_12725</name>
    <name evidence="13" type="ORF">SAMN04515652_12825</name>
</gene>
<feature type="binding site" evidence="8">
    <location>
        <position position="194"/>
    </location>
    <ligand>
        <name>Mg(2+)</name>
        <dbReference type="ChEBI" id="CHEBI:18420"/>
        <label>1</label>
    </ligand>
</feature>
<name>A0A1G6T5T9_9FIRM</name>
<dbReference type="InterPro" id="IPR000506">
    <property type="entry name" value="KARI_C"/>
</dbReference>
<protein>
    <recommendedName>
        <fullName evidence="7">Ketol-acid reductoisomerase</fullName>
        <ecNumber evidence="7">1.1.1.86</ecNumber>
    </recommendedName>
</protein>
<keyword evidence="4 8" id="KW-0028">Amino-acid biosynthesis</keyword>
<dbReference type="Pfam" id="PF07991">
    <property type="entry name" value="KARI_N"/>
    <property type="match status" value="1"/>
</dbReference>
<sequence>MSEKTLFKNQDGDLSVLDDRTVAVIGYGNQGRAQALNMRDSGVENIIIGNRGDSSKEQAKKDGFEAYSMDQAANKADILFFLVPDEVQPQVYKEKIEPYLKEGDVLNFASGYNITYNLITPPENIDVIMIAPRMIGTMVRELYEVGDGAPSFLAINQNYSGKAKDIGLALGKAIGSTRSGIIEIDSFALETKSDLLMEQGLIPIILNAMIAKYELEIAEGMPPAGALLELYLSRELGYIFEKMAEQGIIGQMPLHSQTSQYGQISRIDELQEGEAEEVSYNDIKKFMGRQLRNIGNGKFAREWSNEQQMGYPVFHRLFEKYNNSEMIKEEQKTIKELGLSNDLT</sequence>
<dbReference type="EMBL" id="FNBJ01000027">
    <property type="protein sequence ID" value="SDF85209.1"/>
    <property type="molecule type" value="Genomic_DNA"/>
</dbReference>
<feature type="binding site" evidence="8">
    <location>
        <position position="198"/>
    </location>
    <ligand>
        <name>Mg(2+)</name>
        <dbReference type="ChEBI" id="CHEBI:18420"/>
        <label>1</label>
    </ligand>
</feature>
<dbReference type="Gene3D" id="3.40.50.720">
    <property type="entry name" value="NAD(P)-binding Rossmann-like Domain"/>
    <property type="match status" value="1"/>
</dbReference>
<evidence type="ECO:0000313" key="16">
    <source>
        <dbReference type="Proteomes" id="UP000199519"/>
    </source>
</evidence>
<dbReference type="UniPathway" id="UPA00049">
    <property type="reaction ID" value="UER00060"/>
</dbReference>
<evidence type="ECO:0000259" key="9">
    <source>
        <dbReference type="PROSITE" id="PS51850"/>
    </source>
</evidence>
<reference evidence="15 16" key="1">
    <citation type="submission" date="2016-10" db="EMBL/GenBank/DDBJ databases">
        <authorList>
            <person name="Varghese N."/>
            <person name="Submissions S."/>
        </authorList>
    </citation>
    <scope>NUCLEOTIDE SEQUENCE [LARGE SCALE GENOMIC DNA]</scope>
    <source>
        <strain evidence="11 18">WG10</strain>
        <strain evidence="12 16">WG2</strain>
        <strain evidence="13 15">WG5</strain>
    </source>
</reference>
<dbReference type="GO" id="GO:0009099">
    <property type="term" value="P:L-valine biosynthetic process"/>
    <property type="evidence" value="ECO:0007669"/>
    <property type="project" value="UniProtKB-UniRule"/>
</dbReference>
<keyword evidence="6 8" id="KW-0100">Branched-chain amino acid biosynthesis</keyword>
<dbReference type="GO" id="GO:0004455">
    <property type="term" value="F:ketol-acid reductoisomerase activity"/>
    <property type="evidence" value="ECO:0007669"/>
    <property type="project" value="UniProtKB-UniRule"/>
</dbReference>
<dbReference type="Proteomes" id="UP000199519">
    <property type="component" value="Unassembled WGS sequence"/>
</dbReference>
<evidence type="ECO:0000256" key="5">
    <source>
        <dbReference type="ARBA" id="ARBA00023002"/>
    </source>
</evidence>
<dbReference type="AlphaFoldDB" id="A0A1G6T5T9"/>
<evidence type="ECO:0000256" key="7">
    <source>
        <dbReference type="NCBIfam" id="TIGR00465"/>
    </source>
</evidence>
<keyword evidence="16" id="KW-1185">Reference proteome</keyword>
<evidence type="ECO:0000256" key="1">
    <source>
        <dbReference type="ARBA" id="ARBA00004864"/>
    </source>
</evidence>
<comment type="pathway">
    <text evidence="1">Amino-acid biosynthesis; L-valine biosynthesis; L-valine from pyruvate: step 2/4.</text>
</comment>
<comment type="caution">
    <text evidence="8">Lacks conserved residue(s) required for the propagation of feature annotation.</text>
</comment>
<dbReference type="Proteomes" id="UP000324896">
    <property type="component" value="Unassembled WGS sequence"/>
</dbReference>
<dbReference type="NCBIfam" id="TIGR00465">
    <property type="entry name" value="ilvC"/>
    <property type="match status" value="1"/>
</dbReference>
<dbReference type="InterPro" id="IPR036291">
    <property type="entry name" value="NAD(P)-bd_dom_sf"/>
</dbReference>
<dbReference type="InterPro" id="IPR013023">
    <property type="entry name" value="KARI"/>
</dbReference>
<feature type="domain" description="KARI C-terminal knotted" evidence="10">
    <location>
        <begin position="186"/>
        <end position="340"/>
    </location>
</feature>
<dbReference type="RefSeq" id="WP_073159504.1">
    <property type="nucleotide sequence ID" value="NZ_FMYT01000038.1"/>
</dbReference>
<evidence type="ECO:0000313" key="17">
    <source>
        <dbReference type="Proteomes" id="UP000295472"/>
    </source>
</evidence>
<dbReference type="PANTHER" id="PTHR21371">
    <property type="entry name" value="KETOL-ACID REDUCTOISOMERASE, MITOCHONDRIAL"/>
    <property type="match status" value="1"/>
</dbReference>
<dbReference type="Proteomes" id="UP000198612">
    <property type="component" value="Unassembled WGS sequence"/>
</dbReference>
<accession>A0A1G6T5T9</accession>
<feature type="domain" description="KARI N-terminal Rossmann" evidence="9">
    <location>
        <begin position="4"/>
        <end position="184"/>
    </location>
</feature>
<proteinExistence type="inferred from homology"/>